<feature type="compositionally biased region" description="Polar residues" evidence="6">
    <location>
        <begin position="122"/>
        <end position="136"/>
    </location>
</feature>
<proteinExistence type="inferred from homology"/>
<sequence length="429" mass="46234">MESGNEFPLEEGSGVAAIDVKEDQEKDDGEQPHSQRSNRVGVIKTSENVDDTRQQSSTKIVTNEATSKNNKVAKNGPSSSSRSSARKPRPSLSQSSSFSAKTRNPDSMRTSIDGHPVKPQVGSKSEATSTNGTVTPASRRVSGGVKLKPTELSAKNGDMATRRATLDSVPSGSKSGTRKSNGSEDYPPSEGSISTDQQLIPVKTAVPVREDDDARSTASSGQRRNSASGFSFRLDERAEKRREFYSKLEEKTHAKEVEKTNLQEKSKESQEAEIKKLRKSLTFKATPMPSFYKTPPPKMELKKLGRNKSSVAAVSRSLEGTTTGARPRVRDQTTSSSSSKANLEKDTATSKKPIRTSKTKSPPSKIQIEPEEDEEKDENFVEVAVPSVNPIEGEDWIEVSAEKNAAAAAAEEATNQDMTGGDNGVVVGG</sequence>
<accession>A0A103Y043</accession>
<evidence type="ECO:0000256" key="4">
    <source>
        <dbReference type="ARBA" id="ARBA00022701"/>
    </source>
</evidence>
<dbReference type="PANTHER" id="PTHR31358">
    <property type="entry name" value="PROTEIN WVD2-LIKE 4"/>
    <property type="match status" value="1"/>
</dbReference>
<dbReference type="Proteomes" id="UP000243975">
    <property type="component" value="Unassembled WGS sequence"/>
</dbReference>
<evidence type="ECO:0000256" key="6">
    <source>
        <dbReference type="SAM" id="MobiDB-lite"/>
    </source>
</evidence>
<keyword evidence="4" id="KW-0493">Microtubule</keyword>
<dbReference type="EMBL" id="LEKV01003401">
    <property type="protein sequence ID" value="KVI00064.1"/>
    <property type="molecule type" value="Genomic_DNA"/>
</dbReference>
<evidence type="ECO:0000256" key="3">
    <source>
        <dbReference type="ARBA" id="ARBA00022490"/>
    </source>
</evidence>
<keyword evidence="9" id="KW-1185">Reference proteome</keyword>
<feature type="compositionally biased region" description="Polar residues" evidence="6">
    <location>
        <begin position="168"/>
        <end position="180"/>
    </location>
</feature>
<comment type="caution">
    <text evidence="8">The sequence shown here is derived from an EMBL/GenBank/DDBJ whole genome shotgun (WGS) entry which is preliminary data.</text>
</comment>
<dbReference type="AlphaFoldDB" id="A0A103Y043"/>
<keyword evidence="5" id="KW-0206">Cytoskeleton</keyword>
<comment type="subcellular location">
    <subcellularLocation>
        <location evidence="1">Cytoplasm</location>
        <location evidence="1">Cytoskeleton</location>
    </subcellularLocation>
</comment>
<evidence type="ECO:0000259" key="7">
    <source>
        <dbReference type="Pfam" id="PF06886"/>
    </source>
</evidence>
<evidence type="ECO:0000313" key="9">
    <source>
        <dbReference type="Proteomes" id="UP000243975"/>
    </source>
</evidence>
<comment type="similarity">
    <text evidence="2">Belongs to the TPX2 family.</text>
</comment>
<reference evidence="8 9" key="1">
    <citation type="journal article" date="2016" name="Sci. Rep.">
        <title>The genome sequence of the outbreeding globe artichoke constructed de novo incorporating a phase-aware low-pass sequencing strategy of F1 progeny.</title>
        <authorList>
            <person name="Scaglione D."/>
            <person name="Reyes-Chin-Wo S."/>
            <person name="Acquadro A."/>
            <person name="Froenicke L."/>
            <person name="Portis E."/>
            <person name="Beitel C."/>
            <person name="Tirone M."/>
            <person name="Mauro R."/>
            <person name="Lo Monaco A."/>
            <person name="Mauromicale G."/>
            <person name="Faccioli P."/>
            <person name="Cattivelli L."/>
            <person name="Rieseberg L."/>
            <person name="Michelmore R."/>
            <person name="Lanteri S."/>
        </authorList>
    </citation>
    <scope>NUCLEOTIDE SEQUENCE [LARGE SCALE GENOMIC DNA]</scope>
    <source>
        <strain evidence="8">2C</strain>
    </source>
</reference>
<organism evidence="8 9">
    <name type="scientific">Cynara cardunculus var. scolymus</name>
    <name type="common">Globe artichoke</name>
    <name type="synonym">Cynara scolymus</name>
    <dbReference type="NCBI Taxonomy" id="59895"/>
    <lineage>
        <taxon>Eukaryota</taxon>
        <taxon>Viridiplantae</taxon>
        <taxon>Streptophyta</taxon>
        <taxon>Embryophyta</taxon>
        <taxon>Tracheophyta</taxon>
        <taxon>Spermatophyta</taxon>
        <taxon>Magnoliopsida</taxon>
        <taxon>eudicotyledons</taxon>
        <taxon>Gunneridae</taxon>
        <taxon>Pentapetalae</taxon>
        <taxon>asterids</taxon>
        <taxon>campanulids</taxon>
        <taxon>Asterales</taxon>
        <taxon>Asteraceae</taxon>
        <taxon>Carduoideae</taxon>
        <taxon>Cardueae</taxon>
        <taxon>Carduinae</taxon>
        <taxon>Cynara</taxon>
    </lineage>
</organism>
<keyword evidence="3" id="KW-0963">Cytoplasm</keyword>
<feature type="compositionally biased region" description="Basic and acidic residues" evidence="6">
    <location>
        <begin position="19"/>
        <end position="33"/>
    </location>
</feature>
<dbReference type="Gramene" id="KVI00064">
    <property type="protein sequence ID" value="KVI00064"/>
    <property type="gene ID" value="Ccrd_021701"/>
</dbReference>
<feature type="region of interest" description="Disordered" evidence="6">
    <location>
        <begin position="250"/>
        <end position="379"/>
    </location>
</feature>
<feature type="compositionally biased region" description="Polar residues" evidence="6">
    <location>
        <begin position="54"/>
        <end position="72"/>
    </location>
</feature>
<dbReference type="InterPro" id="IPR044833">
    <property type="entry name" value="WDL5/6"/>
</dbReference>
<dbReference type="PANTHER" id="PTHR31358:SF30">
    <property type="entry name" value="PROTEIN WVD2-LIKE 4"/>
    <property type="match status" value="1"/>
</dbReference>
<evidence type="ECO:0000256" key="5">
    <source>
        <dbReference type="ARBA" id="ARBA00023212"/>
    </source>
</evidence>
<feature type="compositionally biased region" description="Polar residues" evidence="6">
    <location>
        <begin position="216"/>
        <end position="229"/>
    </location>
</feature>
<feature type="compositionally biased region" description="Polar residues" evidence="6">
    <location>
        <begin position="100"/>
        <end position="110"/>
    </location>
</feature>
<name>A0A103Y043_CYNCS</name>
<feature type="region of interest" description="Disordered" evidence="6">
    <location>
        <begin position="1"/>
        <end position="235"/>
    </location>
</feature>
<dbReference type="OMA" id="SFGAHAK"/>
<gene>
    <name evidence="8" type="ORF">Ccrd_021701</name>
</gene>
<feature type="compositionally biased region" description="Low complexity" evidence="6">
    <location>
        <begin position="90"/>
        <end position="99"/>
    </location>
</feature>
<dbReference type="GO" id="GO:0005874">
    <property type="term" value="C:microtubule"/>
    <property type="evidence" value="ECO:0007669"/>
    <property type="project" value="UniProtKB-KW"/>
</dbReference>
<evidence type="ECO:0000313" key="8">
    <source>
        <dbReference type="EMBL" id="KVI00064.1"/>
    </source>
</evidence>
<feature type="compositionally biased region" description="Polar residues" evidence="6">
    <location>
        <begin position="307"/>
        <end position="324"/>
    </location>
</feature>
<dbReference type="Pfam" id="PF06886">
    <property type="entry name" value="TPX2"/>
    <property type="match status" value="1"/>
</dbReference>
<dbReference type="STRING" id="59895.A0A103Y043"/>
<feature type="compositionally biased region" description="Basic and acidic residues" evidence="6">
    <location>
        <begin position="250"/>
        <end position="275"/>
    </location>
</feature>
<feature type="compositionally biased region" description="Polar residues" evidence="6">
    <location>
        <begin position="332"/>
        <end position="341"/>
    </location>
</feature>
<protein>
    <submittedName>
        <fullName evidence="8">TPX2, C-terminal domain-containing protein</fullName>
    </submittedName>
</protein>
<evidence type="ECO:0000256" key="1">
    <source>
        <dbReference type="ARBA" id="ARBA00004245"/>
    </source>
</evidence>
<dbReference type="InterPro" id="IPR027329">
    <property type="entry name" value="TPX2_C"/>
</dbReference>
<evidence type="ECO:0000256" key="2">
    <source>
        <dbReference type="ARBA" id="ARBA00005885"/>
    </source>
</evidence>
<feature type="region of interest" description="Disordered" evidence="6">
    <location>
        <begin position="408"/>
        <end position="429"/>
    </location>
</feature>
<feature type="domain" description="TPX2 C-terminal" evidence="7">
    <location>
        <begin position="230"/>
        <end position="298"/>
    </location>
</feature>
<dbReference type="GO" id="GO:0008017">
    <property type="term" value="F:microtubule binding"/>
    <property type="evidence" value="ECO:0007669"/>
    <property type="project" value="InterPro"/>
</dbReference>